<dbReference type="SUPFAM" id="SSF53335">
    <property type="entry name" value="S-adenosyl-L-methionine-dependent methyltransferases"/>
    <property type="match status" value="1"/>
</dbReference>
<dbReference type="PANTHER" id="PTHR34203:SF15">
    <property type="entry name" value="SLL1173 PROTEIN"/>
    <property type="match status" value="1"/>
</dbReference>
<sequence length="321" mass="35237">MQDRGTAHHPLDATRVRDIGRAQVLREFVLSRLAYRLGRAVRAKGYPVLAAVPSDAVGQHIFTDGLYEKDLLLSLFDTVLAGYRDEFAQGVALDVGANVGNHTLFLAPRFAQVVAVEPNPPIVKILQANIELNDVANVTVVPVGLGDEDADCRFVQNQSGNLGGSSFAGESARATAGRLRVLPVRRGDDVVQRLDLVRPVRLVKIDVEGYELRVLRGLQAVLDVDRPLVLFESNHSAGPGGGDEVASWLRQRGYRHLYSVGRRWDVPGPIRRVPKLRGLVELLLGCACGGHFWLRELEQLEERAYRLLLASPEALSLPQPS</sequence>
<protein>
    <recommendedName>
        <fullName evidence="1">Methyltransferase FkbM domain-containing protein</fullName>
    </recommendedName>
</protein>
<dbReference type="PATRIC" id="fig|413882.6.peg.711"/>
<proteinExistence type="predicted"/>
<dbReference type="InterPro" id="IPR006342">
    <property type="entry name" value="FkbM_mtfrase"/>
</dbReference>
<dbReference type="KEGG" id="pbh:AAW51_0672"/>
<gene>
    <name evidence="2" type="ORF">AAW51_0672</name>
</gene>
<evidence type="ECO:0000259" key="1">
    <source>
        <dbReference type="Pfam" id="PF05050"/>
    </source>
</evidence>
<organism evidence="2 3">
    <name type="scientific">Caldimonas brevitalea</name>
    <dbReference type="NCBI Taxonomy" id="413882"/>
    <lineage>
        <taxon>Bacteria</taxon>
        <taxon>Pseudomonadati</taxon>
        <taxon>Pseudomonadota</taxon>
        <taxon>Betaproteobacteria</taxon>
        <taxon>Burkholderiales</taxon>
        <taxon>Sphaerotilaceae</taxon>
        <taxon>Caldimonas</taxon>
    </lineage>
</organism>
<reference evidence="2 3" key="1">
    <citation type="submission" date="2015-05" db="EMBL/GenBank/DDBJ databases">
        <authorList>
            <person name="Tang B."/>
            <person name="Yu Y."/>
        </authorList>
    </citation>
    <scope>NUCLEOTIDE SEQUENCE [LARGE SCALE GENOMIC DNA]</scope>
    <source>
        <strain evidence="2 3">DSM 7029</strain>
    </source>
</reference>
<dbReference type="Proteomes" id="UP000035352">
    <property type="component" value="Chromosome"/>
</dbReference>
<dbReference type="EMBL" id="CP011371">
    <property type="protein sequence ID" value="AKJ27363.1"/>
    <property type="molecule type" value="Genomic_DNA"/>
</dbReference>
<evidence type="ECO:0000313" key="2">
    <source>
        <dbReference type="EMBL" id="AKJ27363.1"/>
    </source>
</evidence>
<dbReference type="AlphaFoldDB" id="A0A0G3BHB5"/>
<dbReference type="InterPro" id="IPR029063">
    <property type="entry name" value="SAM-dependent_MTases_sf"/>
</dbReference>
<dbReference type="CDD" id="cd02440">
    <property type="entry name" value="AdoMet_MTases"/>
    <property type="match status" value="1"/>
</dbReference>
<name>A0A0G3BHB5_9BURK</name>
<dbReference type="RefSeq" id="WP_169787973.1">
    <property type="nucleotide sequence ID" value="NZ_CP011371.1"/>
</dbReference>
<keyword evidence="3" id="KW-1185">Reference proteome</keyword>
<dbReference type="STRING" id="413882.AAW51_0672"/>
<dbReference type="PANTHER" id="PTHR34203">
    <property type="entry name" value="METHYLTRANSFERASE, FKBM FAMILY PROTEIN"/>
    <property type="match status" value="1"/>
</dbReference>
<dbReference type="NCBIfam" id="TIGR01444">
    <property type="entry name" value="fkbM_fam"/>
    <property type="match status" value="1"/>
</dbReference>
<dbReference type="Pfam" id="PF05050">
    <property type="entry name" value="Methyltransf_21"/>
    <property type="match status" value="1"/>
</dbReference>
<dbReference type="Gene3D" id="3.40.50.150">
    <property type="entry name" value="Vaccinia Virus protein VP39"/>
    <property type="match status" value="1"/>
</dbReference>
<dbReference type="InterPro" id="IPR052514">
    <property type="entry name" value="SAM-dependent_MTase"/>
</dbReference>
<feature type="domain" description="Methyltransferase FkbM" evidence="1">
    <location>
        <begin position="94"/>
        <end position="255"/>
    </location>
</feature>
<evidence type="ECO:0000313" key="3">
    <source>
        <dbReference type="Proteomes" id="UP000035352"/>
    </source>
</evidence>
<accession>A0A0G3BHB5</accession>